<dbReference type="RefSeq" id="WP_012413181.1">
    <property type="nucleotide sequence ID" value="NC_010632.1"/>
</dbReference>
<evidence type="ECO:0000313" key="2">
    <source>
        <dbReference type="Proteomes" id="UP000001191"/>
    </source>
</evidence>
<keyword evidence="1" id="KW-0614">Plasmid</keyword>
<dbReference type="KEGG" id="npu:Npun_BR020"/>
<gene>
    <name evidence="1" type="ordered locus">Npun_BR020</name>
</gene>
<geneLocation type="plasmid" evidence="1 2">
    <name>pNPUN02</name>
</geneLocation>
<evidence type="ECO:0000313" key="1">
    <source>
        <dbReference type="EMBL" id="ACC85168.1"/>
    </source>
</evidence>
<dbReference type="Proteomes" id="UP000001191">
    <property type="component" value="Plasmid pNPUN02"/>
</dbReference>
<dbReference type="AlphaFoldDB" id="B2JB64"/>
<dbReference type="EnsemblBacteria" id="ACC85168">
    <property type="protein sequence ID" value="ACC85168"/>
    <property type="gene ID" value="Npun_BR020"/>
</dbReference>
<name>B2JB64_NOSP7</name>
<accession>B2JB64</accession>
<dbReference type="HOGENOM" id="CLU_2826826_0_0_3"/>
<dbReference type="PhylomeDB" id="B2JB64"/>
<protein>
    <submittedName>
        <fullName evidence="1">Uncharacterized protein</fullName>
    </submittedName>
</protein>
<proteinExistence type="predicted"/>
<dbReference type="EMBL" id="CP001039">
    <property type="protein sequence ID" value="ACC85168.1"/>
    <property type="molecule type" value="Genomic_DNA"/>
</dbReference>
<keyword evidence="2" id="KW-1185">Reference proteome</keyword>
<organism evidence="1 2">
    <name type="scientific">Nostoc punctiforme (strain ATCC 29133 / PCC 73102)</name>
    <dbReference type="NCBI Taxonomy" id="63737"/>
    <lineage>
        <taxon>Bacteria</taxon>
        <taxon>Bacillati</taxon>
        <taxon>Cyanobacteriota</taxon>
        <taxon>Cyanophyceae</taxon>
        <taxon>Nostocales</taxon>
        <taxon>Nostocaceae</taxon>
        <taxon>Nostoc</taxon>
    </lineage>
</organism>
<sequence>MEIKLTTSEIQAILQGCQYTLRLISSSQDYRNIESSEYFSTLNDVVLNDAFNILGEVLNAIDDMKQMTQQ</sequence>
<dbReference type="OrthoDB" id="488337at2"/>
<reference evidence="2" key="1">
    <citation type="submission" date="2008-04" db="EMBL/GenBank/DDBJ databases">
        <title>Complete sequence of plasmid 2 of Nostoc punctiforme ATCC 29133.</title>
        <authorList>
            <consortium name="US DOE Joint Genome Institute"/>
            <person name="Copeland A."/>
            <person name="Lucas S."/>
            <person name="Lapidus A."/>
            <person name="Glavina del Rio T."/>
            <person name="Dalin E."/>
            <person name="Tice H."/>
            <person name="Pitluck S."/>
            <person name="Chain P."/>
            <person name="Malfatti S."/>
            <person name="Shin M."/>
            <person name="Vergez L."/>
            <person name="Schmutz J."/>
            <person name="Larimer F."/>
            <person name="Land M."/>
            <person name="Hauser L."/>
            <person name="Kyrpides N."/>
            <person name="Kim E."/>
            <person name="Meeks J.C."/>
            <person name="Elhai J."/>
            <person name="Campbell E.L."/>
            <person name="Thiel T."/>
            <person name="Longmire J."/>
            <person name="Potts M."/>
            <person name="Atlas R."/>
        </authorList>
    </citation>
    <scope>NUCLEOTIDE SEQUENCE [LARGE SCALE GENOMIC DNA]</scope>
    <source>
        <strain evidence="2">ATCC 29133 / PCC 73102</strain>
        <plasmid evidence="2">Plasmid pNPUN02</plasmid>
    </source>
</reference>